<keyword evidence="1" id="KW-0175">Coiled coil</keyword>
<feature type="coiled-coil region" evidence="1">
    <location>
        <begin position="11"/>
        <end position="38"/>
    </location>
</feature>
<evidence type="ECO:0000256" key="1">
    <source>
        <dbReference type="SAM" id="Coils"/>
    </source>
</evidence>
<gene>
    <name evidence="2" type="ORF">K2F26_01675</name>
</gene>
<sequence>MYIGKMQIDHMKFVLQKIEDLENKFRFIEAENQSMKARITYLEYDLHTDNQRLKDENFYFRQEVDYSSEDYCTKEDTWQREYLS</sequence>
<proteinExistence type="predicted"/>
<organism evidence="2 3">
    <name type="scientific">Sphaerospermopsis torques-reginae ITEP-024</name>
    <dbReference type="NCBI Taxonomy" id="984208"/>
    <lineage>
        <taxon>Bacteria</taxon>
        <taxon>Bacillati</taxon>
        <taxon>Cyanobacteriota</taxon>
        <taxon>Cyanophyceae</taxon>
        <taxon>Nostocales</taxon>
        <taxon>Aphanizomenonaceae</taxon>
        <taxon>Sphaerospermopsis</taxon>
        <taxon>Sphaerospermopsis torques-reginae</taxon>
    </lineage>
</organism>
<dbReference type="EMBL" id="CP080598">
    <property type="protein sequence ID" value="QYX32166.1"/>
    <property type="molecule type" value="Genomic_DNA"/>
</dbReference>
<reference evidence="2 3" key="1">
    <citation type="journal article" date="2022" name="J. Am. Chem. Soc.">
        <title>Biosynthesis of Guanitoxin Enables Global Environmental Detection in Freshwater Cyanobacteria.</title>
        <authorList>
            <person name="Lima S.T."/>
            <person name="Fallon T.R."/>
            <person name="Cordoza J.L."/>
            <person name="Chekan J.R."/>
            <person name="Delbaje E."/>
            <person name="Hopiavuori A.R."/>
            <person name="Alvarenga D.O."/>
            <person name="Wood S.M."/>
            <person name="Luhavaya H."/>
            <person name="Baumgartner J.T."/>
            <person name="Dorr F.A."/>
            <person name="Etchegaray A."/>
            <person name="Pinto E."/>
            <person name="McKinnie S.M.K."/>
            <person name="Fiore M.F."/>
            <person name="Moore B.S."/>
        </authorList>
    </citation>
    <scope>NUCLEOTIDE SEQUENCE [LARGE SCALE GENOMIC DNA]</scope>
    <source>
        <strain evidence="2 3">ITEP-024</strain>
    </source>
</reference>
<evidence type="ECO:0000313" key="3">
    <source>
        <dbReference type="Proteomes" id="UP000826540"/>
    </source>
</evidence>
<accession>A0ABX8X0E3</accession>
<dbReference type="RefSeq" id="WP_220610110.1">
    <property type="nucleotide sequence ID" value="NZ_CP080598.1"/>
</dbReference>
<dbReference type="Proteomes" id="UP000826540">
    <property type="component" value="Chromosome"/>
</dbReference>
<evidence type="ECO:0000313" key="2">
    <source>
        <dbReference type="EMBL" id="QYX32166.1"/>
    </source>
</evidence>
<name>A0ABX8X0E3_9CYAN</name>
<keyword evidence="3" id="KW-1185">Reference proteome</keyword>
<protein>
    <submittedName>
        <fullName evidence="2">Uncharacterized protein</fullName>
    </submittedName>
</protein>